<dbReference type="EMBL" id="CP025958">
    <property type="protein sequence ID" value="AWM40291.1"/>
    <property type="molecule type" value="Genomic_DNA"/>
</dbReference>
<keyword evidence="2" id="KW-0472">Membrane</keyword>
<evidence type="ECO:0000313" key="4">
    <source>
        <dbReference type="EMBL" id="AWM40291.1"/>
    </source>
</evidence>
<dbReference type="GO" id="GO:0016020">
    <property type="term" value="C:membrane"/>
    <property type="evidence" value="ECO:0007669"/>
    <property type="project" value="TreeGrafter"/>
</dbReference>
<keyword evidence="4" id="KW-0808">Transferase</keyword>
<feature type="domain" description="Acyltransferase 3" evidence="3">
    <location>
        <begin position="9"/>
        <end position="106"/>
    </location>
</feature>
<dbReference type="PANTHER" id="PTHR23028">
    <property type="entry name" value="ACETYLTRANSFERASE"/>
    <property type="match status" value="1"/>
</dbReference>
<organism evidence="4 5">
    <name type="scientific">Gemmata obscuriglobus</name>
    <dbReference type="NCBI Taxonomy" id="114"/>
    <lineage>
        <taxon>Bacteria</taxon>
        <taxon>Pseudomonadati</taxon>
        <taxon>Planctomycetota</taxon>
        <taxon>Planctomycetia</taxon>
        <taxon>Gemmatales</taxon>
        <taxon>Gemmataceae</taxon>
        <taxon>Gemmata</taxon>
    </lineage>
</organism>
<evidence type="ECO:0000259" key="3">
    <source>
        <dbReference type="Pfam" id="PF01757"/>
    </source>
</evidence>
<feature type="transmembrane region" description="Helical" evidence="2">
    <location>
        <begin position="12"/>
        <end position="33"/>
    </location>
</feature>
<keyword evidence="2" id="KW-0812">Transmembrane</keyword>
<dbReference type="Pfam" id="PF01757">
    <property type="entry name" value="Acyl_transf_3"/>
    <property type="match status" value="1"/>
</dbReference>
<feature type="transmembrane region" description="Helical" evidence="2">
    <location>
        <begin position="53"/>
        <end position="70"/>
    </location>
</feature>
<dbReference type="PANTHER" id="PTHR23028:SF53">
    <property type="entry name" value="ACYL_TRANSF_3 DOMAIN-CONTAINING PROTEIN"/>
    <property type="match status" value="1"/>
</dbReference>
<evidence type="ECO:0000313" key="5">
    <source>
        <dbReference type="Proteomes" id="UP000245802"/>
    </source>
</evidence>
<dbReference type="Proteomes" id="UP000245802">
    <property type="component" value="Chromosome"/>
</dbReference>
<feature type="transmembrane region" description="Helical" evidence="2">
    <location>
        <begin position="91"/>
        <end position="112"/>
    </location>
</feature>
<proteinExistence type="predicted"/>
<dbReference type="InterPro" id="IPR002656">
    <property type="entry name" value="Acyl_transf_3_dom"/>
</dbReference>
<keyword evidence="4" id="KW-0012">Acyltransferase</keyword>
<evidence type="ECO:0000256" key="1">
    <source>
        <dbReference type="SAM" id="MobiDB-lite"/>
    </source>
</evidence>
<keyword evidence="5" id="KW-1185">Reference proteome</keyword>
<keyword evidence="2" id="KW-1133">Transmembrane helix</keyword>
<dbReference type="InterPro" id="IPR050879">
    <property type="entry name" value="Acyltransferase_3"/>
</dbReference>
<dbReference type="GO" id="GO:0016747">
    <property type="term" value="F:acyltransferase activity, transferring groups other than amino-acyl groups"/>
    <property type="evidence" value="ECO:0007669"/>
    <property type="project" value="InterPro"/>
</dbReference>
<dbReference type="GO" id="GO:0000271">
    <property type="term" value="P:polysaccharide biosynthetic process"/>
    <property type="evidence" value="ECO:0007669"/>
    <property type="project" value="TreeGrafter"/>
</dbReference>
<feature type="region of interest" description="Disordered" evidence="1">
    <location>
        <begin position="152"/>
        <end position="183"/>
    </location>
</feature>
<dbReference type="KEGG" id="gog:C1280_27000"/>
<protein>
    <submittedName>
        <fullName evidence="4">Acyltransferase</fullName>
    </submittedName>
</protein>
<sequence>MARVNRLPAVDALRGAAALAVVLFHYTEFFALFEVPAGPAGSAVLAVTRCGHLGGPVFFALSGYVIASTAQRYQFTPGTGFRFVLRRLVRTVSLCWAMLTFITLSILAGTRWGCSRTPRFRSTSCSRTWCTRRRSWVTPRWTWRTGRSAWRSSSTGCSPRPRSRCARGPVRGPERRAGRRRTTSKTRIMFTSINMALLSRLRTGPSGCPAERRVARGCTRPAPPFSG</sequence>
<name>A0A2Z3H5X4_9BACT</name>
<feature type="region of interest" description="Disordered" evidence="1">
    <location>
        <begin position="208"/>
        <end position="227"/>
    </location>
</feature>
<evidence type="ECO:0000256" key="2">
    <source>
        <dbReference type="SAM" id="Phobius"/>
    </source>
</evidence>
<dbReference type="AlphaFoldDB" id="A0A2Z3H5X4"/>
<gene>
    <name evidence="4" type="ORF">C1280_27000</name>
</gene>
<accession>A0A2Z3H5X4</accession>
<reference evidence="4 5" key="1">
    <citation type="submission" date="2018-01" db="EMBL/GenBank/DDBJ databases">
        <title>G. obscuriglobus.</title>
        <authorList>
            <person name="Franke J."/>
            <person name="Blomberg W."/>
            <person name="Selmecki A."/>
        </authorList>
    </citation>
    <scope>NUCLEOTIDE SEQUENCE [LARGE SCALE GENOMIC DNA]</scope>
    <source>
        <strain evidence="4 5">DSM 5831</strain>
    </source>
</reference>